<protein>
    <submittedName>
        <fullName evidence="1">Uncharacterized protein</fullName>
    </submittedName>
</protein>
<evidence type="ECO:0000313" key="1">
    <source>
        <dbReference type="EMBL" id="CAK7932868.1"/>
    </source>
</evidence>
<dbReference type="GO" id="GO:0003676">
    <property type="term" value="F:nucleic acid binding"/>
    <property type="evidence" value="ECO:0007669"/>
    <property type="project" value="InterPro"/>
</dbReference>
<reference evidence="1" key="1">
    <citation type="submission" date="2024-01" db="EMBL/GenBank/DDBJ databases">
        <authorList>
            <person name="Webb A."/>
        </authorList>
    </citation>
    <scope>NUCLEOTIDE SEQUENCE</scope>
    <source>
        <strain evidence="1">Pm1</strain>
    </source>
</reference>
<sequence length="119" mass="12853">MFTAAHLYTDSHTERVTQSFEYVLRCFAMSISSWSAFLLMAEFAMNNAAHTITGLTLFSQINARHPRTLVLVNLLGTSKPGEEGTQCAMASMDAAVTNTAADSVPSFRPGDDADGSFPL</sequence>
<name>A0AAV1UGS6_9STRA</name>
<comment type="caution">
    <text evidence="1">The sequence shown here is derived from an EMBL/GenBank/DDBJ whole genome shotgun (WGS) entry which is preliminary data.</text>
</comment>
<evidence type="ECO:0000313" key="2">
    <source>
        <dbReference type="Proteomes" id="UP001162060"/>
    </source>
</evidence>
<organism evidence="1 2">
    <name type="scientific">Peronospora matthiolae</name>
    <dbReference type="NCBI Taxonomy" id="2874970"/>
    <lineage>
        <taxon>Eukaryota</taxon>
        <taxon>Sar</taxon>
        <taxon>Stramenopiles</taxon>
        <taxon>Oomycota</taxon>
        <taxon>Peronosporomycetes</taxon>
        <taxon>Peronosporales</taxon>
        <taxon>Peronosporaceae</taxon>
        <taxon>Peronospora</taxon>
    </lineage>
</organism>
<dbReference type="Gene3D" id="3.30.420.10">
    <property type="entry name" value="Ribonuclease H-like superfamily/Ribonuclease H"/>
    <property type="match status" value="1"/>
</dbReference>
<gene>
    <name evidence="1" type="ORF">PM001_LOCUS18018</name>
</gene>
<dbReference type="InterPro" id="IPR036397">
    <property type="entry name" value="RNaseH_sf"/>
</dbReference>
<accession>A0AAV1UGS6</accession>
<dbReference type="Proteomes" id="UP001162060">
    <property type="component" value="Unassembled WGS sequence"/>
</dbReference>
<dbReference type="AlphaFoldDB" id="A0AAV1UGS6"/>
<dbReference type="EMBL" id="CAKLBY020000192">
    <property type="protein sequence ID" value="CAK7932868.1"/>
    <property type="molecule type" value="Genomic_DNA"/>
</dbReference>
<proteinExistence type="predicted"/>